<evidence type="ECO:0000256" key="2">
    <source>
        <dbReference type="ARBA" id="ARBA00005417"/>
    </source>
</evidence>
<dbReference type="InterPro" id="IPR003593">
    <property type="entry name" value="AAA+_ATPase"/>
</dbReference>
<protein>
    <submittedName>
        <fullName evidence="9">ABC transporter ATP-binding protein</fullName>
    </submittedName>
</protein>
<dbReference type="SUPFAM" id="SSF52540">
    <property type="entry name" value="P-loop containing nucleoside triphosphate hydrolases"/>
    <property type="match status" value="1"/>
</dbReference>
<sequence>MQEGRGPMDEFLPPWELSTAPAAAGDEPIPSDRFRASALLDVRGLQISAGNHPDAPSLVPGISLSVSRGEVLGLVGVAGSGATEIALAIAGRLPVPALITAGSILLDGRELVGVSPRALGRLRGRAPSFVPADANTGLVPDRPIGRQLARPLRTERGLSRTAAARRVLELLDRVGLPDPRRTSLELPTQLAPVALRRVLIAAAVSCHPDLLILDEPTGPRPAEADSAVFELYRGLRQEFGFSIIMASRDLGVVAAECGRVAVLEAGRIVEQASAAEIVSTPQHPHTRQLLEAARNAGFH</sequence>
<name>A0A4Y8JUM2_9MICO</name>
<dbReference type="PANTHER" id="PTHR43297:SF2">
    <property type="entry name" value="DIPEPTIDE TRANSPORT ATP-BINDING PROTEIN DPPD"/>
    <property type="match status" value="1"/>
</dbReference>
<feature type="domain" description="ABC transporter" evidence="8">
    <location>
        <begin position="42"/>
        <end position="290"/>
    </location>
</feature>
<dbReference type="OrthoDB" id="3677453at2"/>
<dbReference type="AlphaFoldDB" id="A0A4Y8JUM2"/>
<dbReference type="PROSITE" id="PS50893">
    <property type="entry name" value="ABC_TRANSPORTER_2"/>
    <property type="match status" value="1"/>
</dbReference>
<reference evidence="9 10" key="1">
    <citation type="submission" date="2019-03" db="EMBL/GenBank/DDBJ databases">
        <title>Genomics of glacier-inhabiting Cryobacterium strains.</title>
        <authorList>
            <person name="Liu Q."/>
            <person name="Xin Y.-H."/>
        </authorList>
    </citation>
    <scope>NUCLEOTIDE SEQUENCE [LARGE SCALE GENOMIC DNA]</scope>
    <source>
        <strain evidence="9 10">TMT1-51</strain>
    </source>
</reference>
<dbReference type="Proteomes" id="UP000297472">
    <property type="component" value="Unassembled WGS sequence"/>
</dbReference>
<keyword evidence="7" id="KW-0472">Membrane</keyword>
<dbReference type="EMBL" id="SOHA01000028">
    <property type="protein sequence ID" value="TFD29672.1"/>
    <property type="molecule type" value="Genomic_DNA"/>
</dbReference>
<comment type="similarity">
    <text evidence="2">Belongs to the ABC transporter superfamily.</text>
</comment>
<evidence type="ECO:0000256" key="3">
    <source>
        <dbReference type="ARBA" id="ARBA00022448"/>
    </source>
</evidence>
<comment type="subcellular location">
    <subcellularLocation>
        <location evidence="1">Cell membrane</location>
        <topology evidence="1">Peripheral membrane protein</topology>
    </subcellularLocation>
</comment>
<evidence type="ECO:0000256" key="4">
    <source>
        <dbReference type="ARBA" id="ARBA00022475"/>
    </source>
</evidence>
<evidence type="ECO:0000256" key="7">
    <source>
        <dbReference type="ARBA" id="ARBA00023136"/>
    </source>
</evidence>
<gene>
    <name evidence="9" type="ORF">E3T49_09685</name>
</gene>
<comment type="caution">
    <text evidence="9">The sequence shown here is derived from an EMBL/GenBank/DDBJ whole genome shotgun (WGS) entry which is preliminary data.</text>
</comment>
<organism evidence="9 10">
    <name type="scientific">Cryobacterium cryoconiti</name>
    <dbReference type="NCBI Taxonomy" id="1259239"/>
    <lineage>
        <taxon>Bacteria</taxon>
        <taxon>Bacillati</taxon>
        <taxon>Actinomycetota</taxon>
        <taxon>Actinomycetes</taxon>
        <taxon>Micrococcales</taxon>
        <taxon>Microbacteriaceae</taxon>
        <taxon>Cryobacterium</taxon>
    </lineage>
</organism>
<evidence type="ECO:0000256" key="6">
    <source>
        <dbReference type="ARBA" id="ARBA00022840"/>
    </source>
</evidence>
<dbReference type="Pfam" id="PF00005">
    <property type="entry name" value="ABC_tran"/>
    <property type="match status" value="1"/>
</dbReference>
<evidence type="ECO:0000313" key="9">
    <source>
        <dbReference type="EMBL" id="TFD29672.1"/>
    </source>
</evidence>
<dbReference type="InterPro" id="IPR027417">
    <property type="entry name" value="P-loop_NTPase"/>
</dbReference>
<evidence type="ECO:0000256" key="1">
    <source>
        <dbReference type="ARBA" id="ARBA00004202"/>
    </source>
</evidence>
<dbReference type="InterPro" id="IPR050388">
    <property type="entry name" value="ABC_Ni/Peptide_Import"/>
</dbReference>
<keyword evidence="3" id="KW-0813">Transport</keyword>
<dbReference type="GO" id="GO:0016887">
    <property type="term" value="F:ATP hydrolysis activity"/>
    <property type="evidence" value="ECO:0007669"/>
    <property type="project" value="InterPro"/>
</dbReference>
<dbReference type="InterPro" id="IPR003439">
    <property type="entry name" value="ABC_transporter-like_ATP-bd"/>
</dbReference>
<evidence type="ECO:0000256" key="5">
    <source>
        <dbReference type="ARBA" id="ARBA00022741"/>
    </source>
</evidence>
<keyword evidence="10" id="KW-1185">Reference proteome</keyword>
<keyword evidence="4" id="KW-1003">Cell membrane</keyword>
<proteinExistence type="inferred from homology"/>
<dbReference type="GO" id="GO:0005886">
    <property type="term" value="C:plasma membrane"/>
    <property type="evidence" value="ECO:0007669"/>
    <property type="project" value="UniProtKB-SubCell"/>
</dbReference>
<accession>A0A4Y8JUM2</accession>
<evidence type="ECO:0000259" key="8">
    <source>
        <dbReference type="PROSITE" id="PS50893"/>
    </source>
</evidence>
<keyword evidence="5" id="KW-0547">Nucleotide-binding</keyword>
<dbReference type="SMART" id="SM00382">
    <property type="entry name" value="AAA"/>
    <property type="match status" value="1"/>
</dbReference>
<dbReference type="Gene3D" id="3.40.50.300">
    <property type="entry name" value="P-loop containing nucleotide triphosphate hydrolases"/>
    <property type="match status" value="1"/>
</dbReference>
<dbReference type="GO" id="GO:0005524">
    <property type="term" value="F:ATP binding"/>
    <property type="evidence" value="ECO:0007669"/>
    <property type="project" value="UniProtKB-KW"/>
</dbReference>
<evidence type="ECO:0000313" key="10">
    <source>
        <dbReference type="Proteomes" id="UP000297472"/>
    </source>
</evidence>
<keyword evidence="6 9" id="KW-0067">ATP-binding</keyword>
<dbReference type="PANTHER" id="PTHR43297">
    <property type="entry name" value="OLIGOPEPTIDE TRANSPORT ATP-BINDING PROTEIN APPD"/>
    <property type="match status" value="1"/>
</dbReference>